<gene>
    <name evidence="1" type="ORF">RFI_29558</name>
</gene>
<accession>X6M106</accession>
<evidence type="ECO:0000313" key="2">
    <source>
        <dbReference type="Proteomes" id="UP000023152"/>
    </source>
</evidence>
<organism evidence="1 2">
    <name type="scientific">Reticulomyxa filosa</name>
    <dbReference type="NCBI Taxonomy" id="46433"/>
    <lineage>
        <taxon>Eukaryota</taxon>
        <taxon>Sar</taxon>
        <taxon>Rhizaria</taxon>
        <taxon>Retaria</taxon>
        <taxon>Foraminifera</taxon>
        <taxon>Monothalamids</taxon>
        <taxon>Reticulomyxidae</taxon>
        <taxon>Reticulomyxa</taxon>
    </lineage>
</organism>
<dbReference type="AlphaFoldDB" id="X6M106"/>
<protein>
    <submittedName>
        <fullName evidence="1">Uncharacterized protein</fullName>
    </submittedName>
</protein>
<comment type="caution">
    <text evidence="1">The sequence shown here is derived from an EMBL/GenBank/DDBJ whole genome shotgun (WGS) entry which is preliminary data.</text>
</comment>
<name>X6M106_RETFI</name>
<proteinExistence type="predicted"/>
<dbReference type="Proteomes" id="UP000023152">
    <property type="component" value="Unassembled WGS sequence"/>
</dbReference>
<dbReference type="EMBL" id="ASPP01025669">
    <property type="protein sequence ID" value="ETO07833.1"/>
    <property type="molecule type" value="Genomic_DNA"/>
</dbReference>
<evidence type="ECO:0000313" key="1">
    <source>
        <dbReference type="EMBL" id="ETO07833.1"/>
    </source>
</evidence>
<reference evidence="1 2" key="1">
    <citation type="journal article" date="2013" name="Curr. Biol.">
        <title>The Genome of the Foraminiferan Reticulomyxa filosa.</title>
        <authorList>
            <person name="Glockner G."/>
            <person name="Hulsmann N."/>
            <person name="Schleicher M."/>
            <person name="Noegel A.A."/>
            <person name="Eichinger L."/>
            <person name="Gallinger C."/>
            <person name="Pawlowski J."/>
            <person name="Sierra R."/>
            <person name="Euteneuer U."/>
            <person name="Pillet L."/>
            <person name="Moustafa A."/>
            <person name="Platzer M."/>
            <person name="Groth M."/>
            <person name="Szafranski K."/>
            <person name="Schliwa M."/>
        </authorList>
    </citation>
    <scope>NUCLEOTIDE SEQUENCE [LARGE SCALE GENOMIC DNA]</scope>
</reference>
<keyword evidence="2" id="KW-1185">Reference proteome</keyword>
<sequence>MILIKCIGNIAEGTKEQCWKDLGEQAKVALDYLMTDNPKRWIDSLVYCENEDEYTKLDERMEKEEIEEIERMRNKEKFNKKDIKQKYNIAVTITMYVIEHCFSQGNYCWSAAQIKMRRKRIAKRLKFSFNFYYIDEVLNQMYTEGILERYQINQVNHFAWKTGCAKPRLKTIKYLSSMLPRYKW</sequence>